<protein>
    <recommendedName>
        <fullName evidence="4">Protein mgr2</fullName>
    </recommendedName>
</protein>
<reference evidence="2 3" key="1">
    <citation type="submission" date="2013-03" db="EMBL/GenBank/DDBJ databases">
        <title>The Genome Sequence of Phialophora europaea CBS 101466.</title>
        <authorList>
            <consortium name="The Broad Institute Genomics Platform"/>
            <person name="Cuomo C."/>
            <person name="de Hoog S."/>
            <person name="Gorbushina A."/>
            <person name="Walker B."/>
            <person name="Young S.K."/>
            <person name="Zeng Q."/>
            <person name="Gargeya S."/>
            <person name="Fitzgerald M."/>
            <person name="Haas B."/>
            <person name="Abouelleil A."/>
            <person name="Allen A.W."/>
            <person name="Alvarado L."/>
            <person name="Arachchi H.M."/>
            <person name="Berlin A.M."/>
            <person name="Chapman S.B."/>
            <person name="Gainer-Dewar J."/>
            <person name="Goldberg J."/>
            <person name="Griggs A."/>
            <person name="Gujja S."/>
            <person name="Hansen M."/>
            <person name="Howarth C."/>
            <person name="Imamovic A."/>
            <person name="Ireland A."/>
            <person name="Larimer J."/>
            <person name="McCowan C."/>
            <person name="Murphy C."/>
            <person name="Pearson M."/>
            <person name="Poon T.W."/>
            <person name="Priest M."/>
            <person name="Roberts A."/>
            <person name="Saif S."/>
            <person name="Shea T."/>
            <person name="Sisk P."/>
            <person name="Sykes S."/>
            <person name="Wortman J."/>
            <person name="Nusbaum C."/>
            <person name="Birren B."/>
        </authorList>
    </citation>
    <scope>NUCLEOTIDE SEQUENCE [LARGE SCALE GENOMIC DNA]</scope>
    <source>
        <strain evidence="2 3">CBS 101466</strain>
    </source>
</reference>
<dbReference type="Pfam" id="PF10247">
    <property type="entry name" value="Romo1"/>
    <property type="match status" value="1"/>
</dbReference>
<keyword evidence="3" id="KW-1185">Reference proteome</keyword>
<name>W2SG92_CYPE1</name>
<dbReference type="OrthoDB" id="5409308at2759"/>
<dbReference type="eggNOG" id="KOG4096">
    <property type="taxonomic scope" value="Eukaryota"/>
</dbReference>
<gene>
    <name evidence="2" type="ORF">HMPREF1541_01073</name>
</gene>
<dbReference type="HOGENOM" id="CLU_142435_3_0_1"/>
<keyword evidence="1" id="KW-0812">Transmembrane</keyword>
<evidence type="ECO:0000256" key="1">
    <source>
        <dbReference type="SAM" id="Phobius"/>
    </source>
</evidence>
<feature type="transmembrane region" description="Helical" evidence="1">
    <location>
        <begin position="27"/>
        <end position="45"/>
    </location>
</feature>
<accession>W2SG92</accession>
<dbReference type="RefSeq" id="XP_008711596.1">
    <property type="nucleotide sequence ID" value="XM_008713374.1"/>
</dbReference>
<organism evidence="2 3">
    <name type="scientific">Cyphellophora europaea (strain CBS 101466)</name>
    <name type="common">Phialophora europaea</name>
    <dbReference type="NCBI Taxonomy" id="1220924"/>
    <lineage>
        <taxon>Eukaryota</taxon>
        <taxon>Fungi</taxon>
        <taxon>Dikarya</taxon>
        <taxon>Ascomycota</taxon>
        <taxon>Pezizomycotina</taxon>
        <taxon>Eurotiomycetes</taxon>
        <taxon>Chaetothyriomycetidae</taxon>
        <taxon>Chaetothyriales</taxon>
        <taxon>Cyphellophoraceae</taxon>
        <taxon>Cyphellophora</taxon>
    </lineage>
</organism>
<keyword evidence="1" id="KW-0472">Membrane</keyword>
<dbReference type="GeneID" id="19968412"/>
<proteinExistence type="predicted"/>
<dbReference type="Proteomes" id="UP000030752">
    <property type="component" value="Unassembled WGS sequence"/>
</dbReference>
<dbReference type="VEuPathDB" id="FungiDB:HMPREF1541_01073"/>
<evidence type="ECO:0000313" key="3">
    <source>
        <dbReference type="Proteomes" id="UP000030752"/>
    </source>
</evidence>
<dbReference type="STRING" id="1220924.W2SG92"/>
<dbReference type="EMBL" id="KB822711">
    <property type="protein sequence ID" value="ETN46884.1"/>
    <property type="molecule type" value="Genomic_DNA"/>
</dbReference>
<evidence type="ECO:0008006" key="4">
    <source>
        <dbReference type="Google" id="ProtNLM"/>
    </source>
</evidence>
<dbReference type="SMART" id="SM01378">
    <property type="entry name" value="Romo1"/>
    <property type="match status" value="1"/>
</dbReference>
<dbReference type="AlphaFoldDB" id="W2SG92"/>
<sequence length="86" mass="9390">MGFIYGTVTIFQYGGGQAGVMRTLGKYMLGSGSMFGLFMGIGSIIRNDSPDMALMMPMRSEILARTQHRPFVHSRRPPQPSVSSSS</sequence>
<dbReference type="InParanoid" id="W2SG92"/>
<evidence type="ECO:0000313" key="2">
    <source>
        <dbReference type="EMBL" id="ETN46884.1"/>
    </source>
</evidence>
<dbReference type="InterPro" id="IPR018450">
    <property type="entry name" value="Romo1/Mgr2"/>
</dbReference>
<keyword evidence="1" id="KW-1133">Transmembrane helix</keyword>